<dbReference type="Proteomes" id="UP001172159">
    <property type="component" value="Unassembled WGS sequence"/>
</dbReference>
<feature type="non-terminal residue" evidence="1">
    <location>
        <position position="505"/>
    </location>
</feature>
<evidence type="ECO:0000313" key="1">
    <source>
        <dbReference type="EMBL" id="KAK0744426.1"/>
    </source>
</evidence>
<gene>
    <name evidence="1" type="ORF">B0T21DRAFT_389776</name>
</gene>
<proteinExistence type="predicted"/>
<reference evidence="1" key="1">
    <citation type="submission" date="2023-06" db="EMBL/GenBank/DDBJ databases">
        <title>Genome-scale phylogeny and comparative genomics of the fungal order Sordariales.</title>
        <authorList>
            <consortium name="Lawrence Berkeley National Laboratory"/>
            <person name="Hensen N."/>
            <person name="Bonometti L."/>
            <person name="Westerberg I."/>
            <person name="Brannstrom I.O."/>
            <person name="Guillou S."/>
            <person name="Cros-Aarteil S."/>
            <person name="Calhoun S."/>
            <person name="Haridas S."/>
            <person name="Kuo A."/>
            <person name="Mondo S."/>
            <person name="Pangilinan J."/>
            <person name="Riley R."/>
            <person name="Labutti K."/>
            <person name="Andreopoulos B."/>
            <person name="Lipzen A."/>
            <person name="Chen C."/>
            <person name="Yanf M."/>
            <person name="Daum C."/>
            <person name="Ng V."/>
            <person name="Clum A."/>
            <person name="Steindorff A."/>
            <person name="Ohm R."/>
            <person name="Martin F."/>
            <person name="Silar P."/>
            <person name="Natvig D."/>
            <person name="Lalanne C."/>
            <person name="Gautier V."/>
            <person name="Ament-Velasquez S.L."/>
            <person name="Kruys A."/>
            <person name="Hutchinson M.I."/>
            <person name="Powell A.J."/>
            <person name="Barry K."/>
            <person name="Miller A.N."/>
            <person name="Grigoriev I.V."/>
            <person name="Debuchy R."/>
            <person name="Gladieux P."/>
            <person name="Thoren M.H."/>
            <person name="Johannesson H."/>
        </authorList>
    </citation>
    <scope>NUCLEOTIDE SEQUENCE</scope>
    <source>
        <strain evidence="1">CBS 540.89</strain>
    </source>
</reference>
<accession>A0AA40ES05</accession>
<comment type="caution">
    <text evidence="1">The sequence shown here is derived from an EMBL/GenBank/DDBJ whole genome shotgun (WGS) entry which is preliminary data.</text>
</comment>
<dbReference type="AlphaFoldDB" id="A0AA40ES05"/>
<organism evidence="1 2">
    <name type="scientific">Apiosordaria backusii</name>
    <dbReference type="NCBI Taxonomy" id="314023"/>
    <lineage>
        <taxon>Eukaryota</taxon>
        <taxon>Fungi</taxon>
        <taxon>Dikarya</taxon>
        <taxon>Ascomycota</taxon>
        <taxon>Pezizomycotina</taxon>
        <taxon>Sordariomycetes</taxon>
        <taxon>Sordariomycetidae</taxon>
        <taxon>Sordariales</taxon>
        <taxon>Lasiosphaeriaceae</taxon>
        <taxon>Apiosordaria</taxon>
    </lineage>
</organism>
<name>A0AA40ES05_9PEZI</name>
<evidence type="ECO:0000313" key="2">
    <source>
        <dbReference type="Proteomes" id="UP001172159"/>
    </source>
</evidence>
<protein>
    <submittedName>
        <fullName evidence="1">Uncharacterized protein</fullName>
    </submittedName>
</protein>
<dbReference type="EMBL" id="JAUKTV010000002">
    <property type="protein sequence ID" value="KAK0744426.1"/>
    <property type="molecule type" value="Genomic_DNA"/>
</dbReference>
<keyword evidence="2" id="KW-1185">Reference proteome</keyword>
<sequence length="505" mass="56490">MANTVNSWKDFPCSIAVHNHSILVYFLFGAGNLVDYFALAKDRSFLVLVQIAGTPNNPPQPDITNYIFFSGRDCKGTIDTIQINESHPNGFSPRDVFRIAISYLQHVLPPVNPEILATYCQIVHDHREHLNGPTLKIEIGAGRWLQVDPEDKTEAGVQERSSDRGCMARRWSCNIFDTSDEHGTAGYCFDPGESSYQDSLSKAFKMFKARSTKHVTLYVTDSATAPYIEDDSLERILTVREAKKHAKHGYLHHALPMIYHSSKVVFLIRGWLAASPIYLEYHGLRALRQMNYIQICILTFQPCQRLGGYLGLCIGHVTKVDSIREQLEKSTLNLNTIRKPFVRFPRPSVCKPPATQTCEGADKLASPLQVANNGKTKACTSVPPSALRLESGNSWAAVQRTYLTELNGQTKAARIEPCRERAQGSNGEIYADRPCSFVLHQWSECRPWLFQARLFNFQTESDRASAEKVDEGSGSRRGKRKQGKGSELKLVAAEILVAFGAFGAF</sequence>